<accession>A0AAV3QXL2</accession>
<proteinExistence type="predicted"/>
<evidence type="ECO:0000313" key="2">
    <source>
        <dbReference type="Proteomes" id="UP001454036"/>
    </source>
</evidence>
<dbReference type="EMBL" id="BAABME010006461">
    <property type="protein sequence ID" value="GAA0168413.1"/>
    <property type="molecule type" value="Genomic_DNA"/>
</dbReference>
<gene>
    <name evidence="1" type="ORF">LIER_23135</name>
</gene>
<protein>
    <submittedName>
        <fullName evidence="1">Uncharacterized protein</fullName>
    </submittedName>
</protein>
<comment type="caution">
    <text evidence="1">The sequence shown here is derived from an EMBL/GenBank/DDBJ whole genome shotgun (WGS) entry which is preliminary data.</text>
</comment>
<evidence type="ECO:0000313" key="1">
    <source>
        <dbReference type="EMBL" id="GAA0168413.1"/>
    </source>
</evidence>
<reference evidence="1 2" key="1">
    <citation type="submission" date="2024-01" db="EMBL/GenBank/DDBJ databases">
        <title>The complete chloroplast genome sequence of Lithospermum erythrorhizon: insights into the phylogenetic relationship among Boraginaceae species and the maternal lineages of purple gromwells.</title>
        <authorList>
            <person name="Okada T."/>
            <person name="Watanabe K."/>
        </authorList>
    </citation>
    <scope>NUCLEOTIDE SEQUENCE [LARGE SCALE GENOMIC DNA]</scope>
</reference>
<dbReference type="AlphaFoldDB" id="A0AAV3QXL2"/>
<sequence length="111" mass="11797">MERNSFVTLPSTYYDLDYIPTPILQASRGSSGTSRAAAPGRVEAVFSTGTMVSANDVGHTLVFPSQRVTLGTIPCDLSPSPIRQLVECICQTGGVLITYSSTFYSIAGICN</sequence>
<keyword evidence="2" id="KW-1185">Reference proteome</keyword>
<name>A0AAV3QXL2_LITER</name>
<dbReference type="Proteomes" id="UP001454036">
    <property type="component" value="Unassembled WGS sequence"/>
</dbReference>
<organism evidence="1 2">
    <name type="scientific">Lithospermum erythrorhizon</name>
    <name type="common">Purple gromwell</name>
    <name type="synonym">Lithospermum officinale var. erythrorhizon</name>
    <dbReference type="NCBI Taxonomy" id="34254"/>
    <lineage>
        <taxon>Eukaryota</taxon>
        <taxon>Viridiplantae</taxon>
        <taxon>Streptophyta</taxon>
        <taxon>Embryophyta</taxon>
        <taxon>Tracheophyta</taxon>
        <taxon>Spermatophyta</taxon>
        <taxon>Magnoliopsida</taxon>
        <taxon>eudicotyledons</taxon>
        <taxon>Gunneridae</taxon>
        <taxon>Pentapetalae</taxon>
        <taxon>asterids</taxon>
        <taxon>lamiids</taxon>
        <taxon>Boraginales</taxon>
        <taxon>Boraginaceae</taxon>
        <taxon>Boraginoideae</taxon>
        <taxon>Lithospermeae</taxon>
        <taxon>Lithospermum</taxon>
    </lineage>
</organism>